<dbReference type="Pfam" id="PF20906">
    <property type="entry name" value="S-Me-THD_C"/>
    <property type="match status" value="1"/>
</dbReference>
<feature type="domain" description="Hydantoinase/oxoprolinase N-terminal" evidence="3">
    <location>
        <begin position="11"/>
        <end position="197"/>
    </location>
</feature>
<evidence type="ECO:0000313" key="6">
    <source>
        <dbReference type="EMBL" id="CRK45867.1"/>
    </source>
</evidence>
<evidence type="ECO:0000256" key="1">
    <source>
        <dbReference type="SAM" id="MobiDB-lite"/>
    </source>
</evidence>
<evidence type="ECO:0000313" key="7">
    <source>
        <dbReference type="Proteomes" id="UP000045706"/>
    </source>
</evidence>
<dbReference type="InterPro" id="IPR010318">
    <property type="entry name" value="S-Me-THD_N"/>
</dbReference>
<dbReference type="InterPro" id="IPR024071">
    <property type="entry name" value="S-Me-THD_C_sf"/>
</dbReference>
<dbReference type="Pfam" id="PF01968">
    <property type="entry name" value="Hydantoinase_A"/>
    <property type="match status" value="1"/>
</dbReference>
<dbReference type="InterPro" id="IPR027479">
    <property type="entry name" value="S-Me-THD_N_sf"/>
</dbReference>
<dbReference type="AlphaFoldDB" id="A0A0G4NHC3"/>
<feature type="domain" description="S-Me-THD N-terminal" evidence="4">
    <location>
        <begin position="624"/>
        <end position="783"/>
    </location>
</feature>
<dbReference type="InterPro" id="IPR008040">
    <property type="entry name" value="Hydant_A_N"/>
</dbReference>
<dbReference type="Gene3D" id="2.40.390.10">
    <property type="entry name" value="CV3147-like"/>
    <property type="match status" value="1"/>
</dbReference>
<organism evidence="6 7">
    <name type="scientific">Verticillium longisporum</name>
    <name type="common">Verticillium dahliae var. longisporum</name>
    <dbReference type="NCBI Taxonomy" id="100787"/>
    <lineage>
        <taxon>Eukaryota</taxon>
        <taxon>Fungi</taxon>
        <taxon>Dikarya</taxon>
        <taxon>Ascomycota</taxon>
        <taxon>Pezizomycotina</taxon>
        <taxon>Sordariomycetes</taxon>
        <taxon>Hypocreomycetidae</taxon>
        <taxon>Glomerellales</taxon>
        <taxon>Plectosphaerellaceae</taxon>
        <taxon>Verticillium</taxon>
    </lineage>
</organism>
<evidence type="ECO:0000259" key="4">
    <source>
        <dbReference type="Pfam" id="PF06032"/>
    </source>
</evidence>
<gene>
    <name evidence="6" type="ORF">BN1723_006775</name>
</gene>
<dbReference type="InterPro" id="IPR045079">
    <property type="entry name" value="Oxoprolinase-like"/>
</dbReference>
<dbReference type="InterPro" id="IPR043129">
    <property type="entry name" value="ATPase_NBD"/>
</dbReference>
<dbReference type="PANTHER" id="PTHR11365:SF10">
    <property type="entry name" value="HYDANTOINASE_OXOPROLINASE"/>
    <property type="match status" value="1"/>
</dbReference>
<dbReference type="Gene3D" id="3.40.1610.10">
    <property type="entry name" value="CV3147-like domain"/>
    <property type="match status" value="2"/>
</dbReference>
<evidence type="ECO:0000259" key="3">
    <source>
        <dbReference type="Pfam" id="PF05378"/>
    </source>
</evidence>
<evidence type="ECO:0000259" key="2">
    <source>
        <dbReference type="Pfam" id="PF01968"/>
    </source>
</evidence>
<dbReference type="SUPFAM" id="SSF53067">
    <property type="entry name" value="Actin-like ATPase domain"/>
    <property type="match status" value="1"/>
</dbReference>
<dbReference type="Proteomes" id="UP000045706">
    <property type="component" value="Unassembled WGS sequence"/>
</dbReference>
<accession>A0A0G4NHC3</accession>
<evidence type="ECO:0000259" key="5">
    <source>
        <dbReference type="Pfam" id="PF20906"/>
    </source>
</evidence>
<dbReference type="PANTHER" id="PTHR11365">
    <property type="entry name" value="5-OXOPROLINASE RELATED"/>
    <property type="match status" value="1"/>
</dbReference>
<dbReference type="GO" id="GO:0016787">
    <property type="term" value="F:hydrolase activity"/>
    <property type="evidence" value="ECO:0007669"/>
    <property type="project" value="InterPro"/>
</dbReference>
<dbReference type="InterPro" id="IPR048350">
    <property type="entry name" value="S-Me-THD-like_C"/>
</dbReference>
<reference evidence="7" key="1">
    <citation type="submission" date="2015-05" db="EMBL/GenBank/DDBJ databases">
        <authorList>
            <person name="Fogelqvist Johan"/>
        </authorList>
    </citation>
    <scope>NUCLEOTIDE SEQUENCE [LARGE SCALE GENOMIC DNA]</scope>
</reference>
<sequence length="1093" mass="115242">MTFKSEGPLVVGVDVGGTNTDSVLLDLSRAGTSAVLSSHKSPTTTDVTEGVKATLTTLLSKSIASGDDAGSPPDPASISALAIGTTHFLNAIIQRDASLLSKVAVIRLGSHGFVKGALPFADWPKSLRGIVEGYSAIVPGGVNIDGRLIAPLNENDLRLEARKIHELKLQNVVVVGMGSPMDTTYHQESEARTIILSELESLDTDFAKSTNIVLSHNVAGSGLLTRENASVLNASILTFARRTVYSFIRAMRKVGLQCPLYLTSNAGHLLPFSEAVSFPIRIFSSGATNSMRGAAFLAREELATIPGDKGCVVVDVGGTTSDVGALLPNGYPRLSKTYTELAGVKIDLDMPSVESIGLGGGSIIREVRTAASSVTVAVGPDSVGHALTSEAMCFGGSVPTATDIAIASSPNELLIGDPALVKLDSTVVACAADRMKNMLEALIDRIKLSPEDCTVVLVGGGAILCPPTLKGVNHIIRSKHAGVANAIGAALAKIYGTAEAMVDADDLTAGIARVMDKAVANATAKGGVSRDVTVLNEEVEWVPYVDNKKLVRIEVACSADHARVYAEMVQSPSKDDVPLDFMDDGPSPKGQKASTTDDTYDGPDLATYQPKITPQGEWVVSPIDLKFIEIGCYILGCGGGGSPYASYLHLMELLREGERIVITRTEDLPDDAVLPPVAAIGTPAVGQERIASDAVFHALQRLSKEQGNVEFTHLLATEIGGMNGLGTLLWGSKRYCGVPIVDGDLMGRAYPNFEMVSQYVNSESVNELLPVAICSGDGQDAIVPAGQADETAAGKEVRKVCADFGFAAGAAGTPLSGARMRRRAYPNFEMVSQYVNSESVNELLPVAICSGDGQDAIVPAGQADETAAGKEIRKVCADFGFAAGAAGTPLSGARMRRDGIPNTFSLAWRLGRVVRRAQVESRMGTVTDALVAEAGGARSARRVFTGKIRGVETRITETGHSLGEVVIEGLGEDEVESDAERAREGEGWKEVRVPFMNENLAVIAKGTDGAETMLATVPDLIMVLDVSTGEAIGVQEYRYGVKVVVMLMAPHPIWATKRGLEVAGPKAFNLPYEYTSDLEYAKPASVIDEFRQK</sequence>
<dbReference type="Pfam" id="PF06032">
    <property type="entry name" value="S-Me-THD_N"/>
    <property type="match status" value="1"/>
</dbReference>
<dbReference type="EMBL" id="CVQI01035051">
    <property type="protein sequence ID" value="CRK45867.1"/>
    <property type="molecule type" value="Genomic_DNA"/>
</dbReference>
<dbReference type="Pfam" id="PF05378">
    <property type="entry name" value="Hydant_A_N"/>
    <property type="match status" value="1"/>
</dbReference>
<protein>
    <recommendedName>
        <fullName evidence="8">Hydantoinase A/oxoprolinase domain-containing protein</fullName>
    </recommendedName>
</protein>
<dbReference type="SUPFAM" id="SSF160991">
    <property type="entry name" value="CV3147-like"/>
    <property type="match status" value="2"/>
</dbReference>
<proteinExistence type="predicted"/>
<dbReference type="InterPro" id="IPR002821">
    <property type="entry name" value="Hydantoinase_A"/>
</dbReference>
<name>A0A0G4NHC3_VERLO</name>
<evidence type="ECO:0008006" key="8">
    <source>
        <dbReference type="Google" id="ProtNLM"/>
    </source>
</evidence>
<feature type="domain" description="Hydantoinase A/oxoprolinase" evidence="2">
    <location>
        <begin position="226"/>
        <end position="406"/>
    </location>
</feature>
<feature type="region of interest" description="Disordered" evidence="1">
    <location>
        <begin position="575"/>
        <end position="603"/>
    </location>
</feature>
<feature type="domain" description="S-Me-THD-like C-terminal" evidence="5">
    <location>
        <begin position="867"/>
        <end position="1075"/>
    </location>
</feature>